<feature type="signal peptide" evidence="1">
    <location>
        <begin position="1"/>
        <end position="25"/>
    </location>
</feature>
<keyword evidence="1" id="KW-0732">Signal</keyword>
<accession>A0AAW4IRN9</accession>
<feature type="chain" id="PRO_5043845632" description="Long-chain fatty acid transport protein" evidence="1">
    <location>
        <begin position="26"/>
        <end position="528"/>
    </location>
</feature>
<name>A0AAW4IRN9_9GAMM</name>
<dbReference type="Gene3D" id="2.40.160.60">
    <property type="entry name" value="Outer membrane protein transport protein (OMPP1/FadL/TodX)"/>
    <property type="match status" value="2"/>
</dbReference>
<evidence type="ECO:0000313" key="2">
    <source>
        <dbReference type="EMBL" id="MBO1515819.1"/>
    </source>
</evidence>
<evidence type="ECO:0000256" key="1">
    <source>
        <dbReference type="SAM" id="SignalP"/>
    </source>
</evidence>
<gene>
    <name evidence="2" type="ORF">J3491_00530</name>
</gene>
<sequence length="528" mass="56241">MSQNFPISKLTLALITLSAASLTQAAGLDRSGQDITAFLQDGTYAETVYTYIDADVTGVDNDGNKSGDIAESYDFFRYGVKTDIGDRFSVGVLYDEPFGAAAKYEGDNNFTGVADVTGAGAIQTVAQTAVGRTQDKIDQINTQIAGIDAALANPNLPPAQQQVLGQNKAVLELANGALANAVTGFESLNDAPTLENYNNLIEGTRENIAQTEGILNQIAPGLSDETNQLAQNLLDGNKEDLAQSEATRDAVANLLSIDEATNVEVRSHTLSLIGGMKFGAQNQFQIYGGPVAQRLEADVKLRGNAYKGAAGYTAHISPDQDYGWLAGISYSKPEIALKAALTYRSEIDHTLNAAEYFPALAIRGQNPNSTTKFDVTTPESVNLDLQTGVNPTTLATAKVRWVPWGDFAIRPPAYTQASNLPLVDYDKDQWQVELGLGKRLAPKLAVSGTVGWDSGAGNPVSSLGPIEGYYSVGLGAKYNVTENWAVSAGGKYLWFGDAEGSLPDSTIVSDFEDNDGYVLGVKLSYQDK</sequence>
<evidence type="ECO:0000313" key="3">
    <source>
        <dbReference type="Proteomes" id="UP000664161"/>
    </source>
</evidence>
<keyword evidence="3" id="KW-1185">Reference proteome</keyword>
<protein>
    <recommendedName>
        <fullName evidence="4">Long-chain fatty acid transport protein</fullName>
    </recommendedName>
</protein>
<organism evidence="2 3">
    <name type="scientific">Psychrobacter halodurans</name>
    <dbReference type="NCBI Taxonomy" id="2818439"/>
    <lineage>
        <taxon>Bacteria</taxon>
        <taxon>Pseudomonadati</taxon>
        <taxon>Pseudomonadota</taxon>
        <taxon>Gammaproteobacteria</taxon>
        <taxon>Moraxellales</taxon>
        <taxon>Moraxellaceae</taxon>
        <taxon>Psychrobacter</taxon>
    </lineage>
</organism>
<dbReference type="AlphaFoldDB" id="A0AAW4IRN9"/>
<reference evidence="2 3" key="1">
    <citation type="submission" date="2021-03" db="EMBL/GenBank/DDBJ databases">
        <authorList>
            <person name="Shang D.-D."/>
            <person name="Du Z.-J."/>
            <person name="Chen G.-J."/>
        </authorList>
    </citation>
    <scope>NUCLEOTIDE SEQUENCE [LARGE SCALE GENOMIC DNA]</scope>
    <source>
        <strain evidence="2 3">F2608</strain>
    </source>
</reference>
<dbReference type="EMBL" id="JAGBKN010000001">
    <property type="protein sequence ID" value="MBO1515819.1"/>
    <property type="molecule type" value="Genomic_DNA"/>
</dbReference>
<proteinExistence type="predicted"/>
<dbReference type="Proteomes" id="UP000664161">
    <property type="component" value="Unassembled WGS sequence"/>
</dbReference>
<evidence type="ECO:0008006" key="4">
    <source>
        <dbReference type="Google" id="ProtNLM"/>
    </source>
</evidence>
<dbReference type="SUPFAM" id="SSF56935">
    <property type="entry name" value="Porins"/>
    <property type="match status" value="1"/>
</dbReference>
<comment type="caution">
    <text evidence="2">The sequence shown here is derived from an EMBL/GenBank/DDBJ whole genome shotgun (WGS) entry which is preliminary data.</text>
</comment>